<comment type="caution">
    <text evidence="3">The sequence shown here is derived from an EMBL/GenBank/DDBJ whole genome shotgun (WGS) entry which is preliminary data.</text>
</comment>
<dbReference type="InterPro" id="IPR029016">
    <property type="entry name" value="GAF-like_dom_sf"/>
</dbReference>
<proteinExistence type="predicted"/>
<dbReference type="PANTHER" id="PTHR43156">
    <property type="entry name" value="STAGE II SPORULATION PROTEIN E-RELATED"/>
    <property type="match status" value="1"/>
</dbReference>
<dbReference type="SMART" id="SM00331">
    <property type="entry name" value="PP2C_SIG"/>
    <property type="match status" value="1"/>
</dbReference>
<keyword evidence="4" id="KW-1185">Reference proteome</keyword>
<accession>A0A935CA39</accession>
<dbReference type="InterPro" id="IPR036457">
    <property type="entry name" value="PPM-type-like_dom_sf"/>
</dbReference>
<dbReference type="InterPro" id="IPR052016">
    <property type="entry name" value="Bact_Sigma-Reg"/>
</dbReference>
<gene>
    <name evidence="3" type="ORF">JKA74_14830</name>
</gene>
<evidence type="ECO:0000313" key="4">
    <source>
        <dbReference type="Proteomes" id="UP000611723"/>
    </source>
</evidence>
<evidence type="ECO:0000256" key="1">
    <source>
        <dbReference type="ARBA" id="ARBA00022801"/>
    </source>
</evidence>
<dbReference type="Gene3D" id="3.30.450.40">
    <property type="match status" value="1"/>
</dbReference>
<evidence type="ECO:0000259" key="2">
    <source>
        <dbReference type="SMART" id="SM00331"/>
    </source>
</evidence>
<sequence length="408" mass="46378">MDTTYQISNQYELKELELNSLLEITQAINDNLSEESLYKIYNFTLRANLRLAKLLLLVKEENEWQCKVEFGAKKSFNCEIPSEALIEHKKILFQNDLADSPFDEFEVGIPVFHKNNLLAVVFLGGVADSSEKKLIENHLNFIQALTNIIMVAIENKKMARAKIEQEVYAKEMEIAKKVQQLLFPKTLPDQENFKIAAHYSPHNTVGGDYYDWLEIDEHRKIVCIADVSGKGVPAALLMSNFQASLRTLLRKTSDLEEIIKDLNYQVFQSADGENFITFFMALIDAHESHITYVNAGHNPPFLMNADGIKELDKGTLVLGAFEELPFLEIGHLDLKGEQTMFLYTDGLTEAFNDQEEEFGAEKVEAFLQKNKTATPTLLISELLKKLDDFVGDRAFSDDITLLVCDFNV</sequence>
<dbReference type="Proteomes" id="UP000611723">
    <property type="component" value="Unassembled WGS sequence"/>
</dbReference>
<dbReference type="SUPFAM" id="SSF55781">
    <property type="entry name" value="GAF domain-like"/>
    <property type="match status" value="1"/>
</dbReference>
<dbReference type="SUPFAM" id="SSF81606">
    <property type="entry name" value="PP2C-like"/>
    <property type="match status" value="1"/>
</dbReference>
<name>A0A935CA39_9BACT</name>
<dbReference type="GO" id="GO:0016791">
    <property type="term" value="F:phosphatase activity"/>
    <property type="evidence" value="ECO:0007669"/>
    <property type="project" value="TreeGrafter"/>
</dbReference>
<dbReference type="AlphaFoldDB" id="A0A935CA39"/>
<keyword evidence="1" id="KW-0378">Hydrolase</keyword>
<organism evidence="3 4">
    <name type="scientific">Marivirga aurantiaca</name>
    <dbReference type="NCBI Taxonomy" id="2802615"/>
    <lineage>
        <taxon>Bacteria</taxon>
        <taxon>Pseudomonadati</taxon>
        <taxon>Bacteroidota</taxon>
        <taxon>Cytophagia</taxon>
        <taxon>Cytophagales</taxon>
        <taxon>Marivirgaceae</taxon>
        <taxon>Marivirga</taxon>
    </lineage>
</organism>
<dbReference type="PANTHER" id="PTHR43156:SF2">
    <property type="entry name" value="STAGE II SPORULATION PROTEIN E"/>
    <property type="match status" value="1"/>
</dbReference>
<dbReference type="Gene3D" id="3.60.40.10">
    <property type="entry name" value="PPM-type phosphatase domain"/>
    <property type="match status" value="1"/>
</dbReference>
<dbReference type="RefSeq" id="WP_201431999.1">
    <property type="nucleotide sequence ID" value="NZ_JAEQBW010000007.1"/>
</dbReference>
<evidence type="ECO:0000313" key="3">
    <source>
        <dbReference type="EMBL" id="MBK6266319.1"/>
    </source>
</evidence>
<reference evidence="3" key="1">
    <citation type="submission" date="2021-01" db="EMBL/GenBank/DDBJ databases">
        <title>Marivirga aurantiaca sp. nov., isolated from intertidal surface sediments.</title>
        <authorList>
            <person name="Zhang M."/>
        </authorList>
    </citation>
    <scope>NUCLEOTIDE SEQUENCE</scope>
    <source>
        <strain evidence="3">S37H4</strain>
    </source>
</reference>
<feature type="domain" description="PPM-type phosphatase" evidence="2">
    <location>
        <begin position="190"/>
        <end position="406"/>
    </location>
</feature>
<dbReference type="InterPro" id="IPR001932">
    <property type="entry name" value="PPM-type_phosphatase-like_dom"/>
</dbReference>
<protein>
    <submittedName>
        <fullName evidence="3">Serine/threonine-protein phosphatase</fullName>
    </submittedName>
</protein>
<dbReference type="EMBL" id="JAEQBW010000007">
    <property type="protein sequence ID" value="MBK6266319.1"/>
    <property type="molecule type" value="Genomic_DNA"/>
</dbReference>
<dbReference type="Pfam" id="PF07228">
    <property type="entry name" value="SpoIIE"/>
    <property type="match status" value="1"/>
</dbReference>